<protein>
    <submittedName>
        <fullName evidence="1">Uncharacterized protein</fullName>
    </submittedName>
</protein>
<name>A0A0F9PD36_9ZZZZ</name>
<evidence type="ECO:0000313" key="1">
    <source>
        <dbReference type="EMBL" id="KKN22387.1"/>
    </source>
</evidence>
<comment type="caution">
    <text evidence="1">The sequence shown here is derived from an EMBL/GenBank/DDBJ whole genome shotgun (WGS) entry which is preliminary data.</text>
</comment>
<reference evidence="1" key="1">
    <citation type="journal article" date="2015" name="Nature">
        <title>Complex archaea that bridge the gap between prokaryotes and eukaryotes.</title>
        <authorList>
            <person name="Spang A."/>
            <person name="Saw J.H."/>
            <person name="Jorgensen S.L."/>
            <person name="Zaremba-Niedzwiedzka K."/>
            <person name="Martijn J."/>
            <person name="Lind A.E."/>
            <person name="van Eijk R."/>
            <person name="Schleper C."/>
            <person name="Guy L."/>
            <person name="Ettema T.J."/>
        </authorList>
    </citation>
    <scope>NUCLEOTIDE SEQUENCE</scope>
</reference>
<dbReference type="EMBL" id="LAZR01003067">
    <property type="protein sequence ID" value="KKN22387.1"/>
    <property type="molecule type" value="Genomic_DNA"/>
</dbReference>
<sequence>MTIDEAIGILTNYVNHLPKGVNEDWIKANKLLIEAGKRELEYRESMPPRNGELLPGETKE</sequence>
<organism evidence="1">
    <name type="scientific">marine sediment metagenome</name>
    <dbReference type="NCBI Taxonomy" id="412755"/>
    <lineage>
        <taxon>unclassified sequences</taxon>
        <taxon>metagenomes</taxon>
        <taxon>ecological metagenomes</taxon>
    </lineage>
</organism>
<proteinExistence type="predicted"/>
<accession>A0A0F9PD36</accession>
<gene>
    <name evidence="1" type="ORF">LCGC14_0915790</name>
</gene>
<dbReference type="AlphaFoldDB" id="A0A0F9PD36"/>